<dbReference type="InterPro" id="IPR017853">
    <property type="entry name" value="GH"/>
</dbReference>
<evidence type="ECO:0000256" key="6">
    <source>
        <dbReference type="ARBA" id="ARBA00023295"/>
    </source>
</evidence>
<dbReference type="RefSeq" id="WP_208054794.1">
    <property type="nucleotide sequence ID" value="NZ_JAGEMK010000002.1"/>
</dbReference>
<comment type="caution">
    <text evidence="12">The sequence shown here is derived from an EMBL/GenBank/DDBJ whole genome shotgun (WGS) entry which is preliminary data.</text>
</comment>
<evidence type="ECO:0000256" key="4">
    <source>
        <dbReference type="ARBA" id="ARBA00023001"/>
    </source>
</evidence>
<proteinExistence type="inferred from homology"/>
<dbReference type="Proteomes" id="UP000664209">
    <property type="component" value="Unassembled WGS sequence"/>
</dbReference>
<dbReference type="SUPFAM" id="SSF51445">
    <property type="entry name" value="(Trans)glycosidases"/>
    <property type="match status" value="1"/>
</dbReference>
<reference evidence="12" key="1">
    <citation type="submission" date="2021-03" db="EMBL/GenBank/DDBJ databases">
        <title>Actinotalea soli sp. nov., isolated from soil.</title>
        <authorList>
            <person name="Ping W."/>
            <person name="Zhang J."/>
        </authorList>
    </citation>
    <scope>NUCLEOTIDE SEQUENCE</scope>
    <source>
        <strain evidence="12">BY-33</strain>
    </source>
</reference>
<evidence type="ECO:0000313" key="13">
    <source>
        <dbReference type="Proteomes" id="UP000664209"/>
    </source>
</evidence>
<feature type="region of interest" description="Disordered" evidence="9">
    <location>
        <begin position="50"/>
        <end position="84"/>
    </location>
</feature>
<dbReference type="PANTHER" id="PTHR35923">
    <property type="entry name" value="MAJOR EXTRACELLULAR ENDOGLUCANASE"/>
    <property type="match status" value="1"/>
</dbReference>
<evidence type="ECO:0000256" key="2">
    <source>
        <dbReference type="ARBA" id="ARBA00012601"/>
    </source>
</evidence>
<evidence type="ECO:0000256" key="5">
    <source>
        <dbReference type="ARBA" id="ARBA00023277"/>
    </source>
</evidence>
<evidence type="ECO:0000256" key="7">
    <source>
        <dbReference type="ARBA" id="ARBA00023326"/>
    </source>
</evidence>
<sequence>MTHDGTEPTPPAQAPDRGVRRATFAVAVVAALLLGIVLGAVGATVLGGEDAPAPARSPATAGATSPPDPTPATSEPAPTSTAPAAQLPAEGFLGTDGARIVDSDGSTVVLKAVNWFGLETETCSPHGLWTRSLDDVLDQIRDVGFTTIRLPFSNECVGGAAPTSIDENQNPALAGKSTLEIMDAVVAGAEARGMTILLDRHRPGSDQQSELWYTDAYPEQVWIEDWVMLAERYRDDPTVIGADLHNEPHGPACWGCGDETRDWAAAATRAGDAIGEVHPDWLVVVEGVETMEDGTATWWGGGLADVRDRPVDLAVPGRVVYSTHEYPESVYAQPWFSAADYPDNLEPLWEANWGYLVTEDIAPVLVGEFGTFYESESDRTWLARLVSYLQDGGFSFAYWSFNPNSSDTGGLVQDDWVTPQQEKLDAIAPLLD</sequence>
<keyword evidence="7" id="KW-0624">Polysaccharide degradation</keyword>
<evidence type="ECO:0000259" key="11">
    <source>
        <dbReference type="Pfam" id="PF00150"/>
    </source>
</evidence>
<comment type="similarity">
    <text evidence="8">Belongs to the glycosyl hydrolase 5 (cellulase A) family.</text>
</comment>
<dbReference type="Pfam" id="PF00150">
    <property type="entry name" value="Cellulase"/>
    <property type="match status" value="1"/>
</dbReference>
<keyword evidence="10" id="KW-0472">Membrane</keyword>
<organism evidence="12 13">
    <name type="scientific">Actinotalea soli</name>
    <dbReference type="NCBI Taxonomy" id="2819234"/>
    <lineage>
        <taxon>Bacteria</taxon>
        <taxon>Bacillati</taxon>
        <taxon>Actinomycetota</taxon>
        <taxon>Actinomycetes</taxon>
        <taxon>Micrococcales</taxon>
        <taxon>Cellulomonadaceae</taxon>
        <taxon>Actinotalea</taxon>
    </lineage>
</organism>
<evidence type="ECO:0000256" key="3">
    <source>
        <dbReference type="ARBA" id="ARBA00022801"/>
    </source>
</evidence>
<dbReference type="AlphaFoldDB" id="A0A939RUA7"/>
<comment type="catalytic activity">
    <reaction evidence="1">
        <text>Endohydrolysis of (1-&gt;4)-beta-D-glucosidic linkages in cellulose, lichenin and cereal beta-D-glucans.</text>
        <dbReference type="EC" id="3.2.1.4"/>
    </reaction>
</comment>
<feature type="domain" description="Glycoside hydrolase family 5" evidence="11">
    <location>
        <begin position="104"/>
        <end position="405"/>
    </location>
</feature>
<dbReference type="PANTHER" id="PTHR35923:SF2">
    <property type="entry name" value="ENDOGLUCANASE"/>
    <property type="match status" value="1"/>
</dbReference>
<dbReference type="EC" id="3.2.1.4" evidence="2"/>
<keyword evidence="5" id="KW-0119">Carbohydrate metabolism</keyword>
<evidence type="ECO:0000256" key="1">
    <source>
        <dbReference type="ARBA" id="ARBA00000966"/>
    </source>
</evidence>
<dbReference type="InterPro" id="IPR018087">
    <property type="entry name" value="Glyco_hydro_5_CS"/>
</dbReference>
<dbReference type="GO" id="GO:0008810">
    <property type="term" value="F:cellulase activity"/>
    <property type="evidence" value="ECO:0007669"/>
    <property type="project" value="UniProtKB-EC"/>
</dbReference>
<name>A0A939RUA7_9CELL</name>
<dbReference type="InterPro" id="IPR001547">
    <property type="entry name" value="Glyco_hydro_5"/>
</dbReference>
<dbReference type="PROSITE" id="PS00659">
    <property type="entry name" value="GLYCOSYL_HYDROL_F5"/>
    <property type="match status" value="1"/>
</dbReference>
<evidence type="ECO:0000256" key="9">
    <source>
        <dbReference type="SAM" id="MobiDB-lite"/>
    </source>
</evidence>
<dbReference type="GO" id="GO:0030245">
    <property type="term" value="P:cellulose catabolic process"/>
    <property type="evidence" value="ECO:0007669"/>
    <property type="project" value="UniProtKB-KW"/>
</dbReference>
<accession>A0A939RUA7</accession>
<evidence type="ECO:0000256" key="10">
    <source>
        <dbReference type="SAM" id="Phobius"/>
    </source>
</evidence>
<keyword evidence="3 8" id="KW-0378">Hydrolase</keyword>
<gene>
    <name evidence="12" type="ORF">J4G33_04735</name>
</gene>
<keyword evidence="4" id="KW-0136">Cellulose degradation</keyword>
<keyword evidence="10" id="KW-1133">Transmembrane helix</keyword>
<dbReference type="EMBL" id="JAGEMK010000002">
    <property type="protein sequence ID" value="MBO1751105.1"/>
    <property type="molecule type" value="Genomic_DNA"/>
</dbReference>
<keyword evidence="10" id="KW-0812">Transmembrane</keyword>
<feature type="transmembrane region" description="Helical" evidence="10">
    <location>
        <begin position="24"/>
        <end position="46"/>
    </location>
</feature>
<keyword evidence="13" id="KW-1185">Reference proteome</keyword>
<protein>
    <recommendedName>
        <fullName evidence="2">cellulase</fullName>
        <ecNumber evidence="2">3.2.1.4</ecNumber>
    </recommendedName>
</protein>
<keyword evidence="6 8" id="KW-0326">Glycosidase</keyword>
<evidence type="ECO:0000256" key="8">
    <source>
        <dbReference type="RuleBase" id="RU361153"/>
    </source>
</evidence>
<evidence type="ECO:0000313" key="12">
    <source>
        <dbReference type="EMBL" id="MBO1751105.1"/>
    </source>
</evidence>
<dbReference type="Gene3D" id="3.20.20.80">
    <property type="entry name" value="Glycosidases"/>
    <property type="match status" value="1"/>
</dbReference>